<proteinExistence type="predicted"/>
<gene>
    <name evidence="1" type="ORF">IMSHALPRED_007049</name>
</gene>
<protein>
    <submittedName>
        <fullName evidence="1">Uncharacterized protein</fullName>
    </submittedName>
</protein>
<organism evidence="1 2">
    <name type="scientific">Imshaugia aleurites</name>
    <dbReference type="NCBI Taxonomy" id="172621"/>
    <lineage>
        <taxon>Eukaryota</taxon>
        <taxon>Fungi</taxon>
        <taxon>Dikarya</taxon>
        <taxon>Ascomycota</taxon>
        <taxon>Pezizomycotina</taxon>
        <taxon>Lecanoromycetes</taxon>
        <taxon>OSLEUM clade</taxon>
        <taxon>Lecanoromycetidae</taxon>
        <taxon>Lecanorales</taxon>
        <taxon>Lecanorineae</taxon>
        <taxon>Parmeliaceae</taxon>
        <taxon>Imshaugia</taxon>
    </lineage>
</organism>
<evidence type="ECO:0000313" key="2">
    <source>
        <dbReference type="Proteomes" id="UP000664534"/>
    </source>
</evidence>
<reference evidence="1" key="1">
    <citation type="submission" date="2021-03" db="EMBL/GenBank/DDBJ databases">
        <authorList>
            <person name="Tagirdzhanova G."/>
        </authorList>
    </citation>
    <scope>NUCLEOTIDE SEQUENCE</scope>
</reference>
<comment type="caution">
    <text evidence="1">The sequence shown here is derived from an EMBL/GenBank/DDBJ whole genome shotgun (WGS) entry which is preliminary data.</text>
</comment>
<name>A0A8H3FP06_9LECA</name>
<dbReference type="AlphaFoldDB" id="A0A8H3FP06"/>
<dbReference type="Proteomes" id="UP000664534">
    <property type="component" value="Unassembled WGS sequence"/>
</dbReference>
<sequence length="200" mass="21555">MEVGPPQTLVWFNGLVALNEFLMDVIEAAGLLGPEAEYDAVAVIPGTLFHPEEFEVPLERTWAAGGDHCGKDAEDEEIAGEAAEREAELAVVKPHPDELRGPSDELTEVPGEMGCQLDETAVEAVNMAEDGGAEEEASELMLDAERPWGIEEIKDAICSTGAKSASGEAFGGRFDRAKWRVSLVHVAILPSRHRICLFAD</sequence>
<dbReference type="EMBL" id="CAJPDT010000044">
    <property type="protein sequence ID" value="CAF9926789.1"/>
    <property type="molecule type" value="Genomic_DNA"/>
</dbReference>
<accession>A0A8H3FP06</accession>
<keyword evidence="2" id="KW-1185">Reference proteome</keyword>
<evidence type="ECO:0000313" key="1">
    <source>
        <dbReference type="EMBL" id="CAF9926789.1"/>
    </source>
</evidence>